<feature type="signal peptide" evidence="2">
    <location>
        <begin position="1"/>
        <end position="16"/>
    </location>
</feature>
<sequence length="327" mass="37121">MHKIILLLFLIHKILSASLTLIESSSSIDSDRNQLTESEYETPLTASVSQTSTQKYKTMVLLNSEEGFKIPTVDANLKLNHTIMLSPIPDVFLTTATTPVEQSKPAVNSHQTTIFSFRNERETPVSERQINEQSETMNYKTNQSIETSTIDTNDIISSSTTTILRIVSKNETAQSNDDTTAQKSIVYLPVIDDEREQQVQSQNMSVLKSNNDYDYIRKIGLPTDSTMKLEESDKIQQYQHHHDVPQSNLTQGLAIMFLILAGLLTSICVLVCIITPILWRRHPVKRRSRIHEMEAHLEKPIIINNLIPITKSNIREHVVPPPTKEIY</sequence>
<protein>
    <submittedName>
        <fullName evidence="4">Uncharacterized protein</fullName>
    </submittedName>
</protein>
<accession>A0A8S2GLZ4</accession>
<evidence type="ECO:0000256" key="2">
    <source>
        <dbReference type="SAM" id="SignalP"/>
    </source>
</evidence>
<dbReference type="Proteomes" id="UP000677228">
    <property type="component" value="Unassembled WGS sequence"/>
</dbReference>
<organism evidence="4 5">
    <name type="scientific">Didymodactylos carnosus</name>
    <dbReference type="NCBI Taxonomy" id="1234261"/>
    <lineage>
        <taxon>Eukaryota</taxon>
        <taxon>Metazoa</taxon>
        <taxon>Spiralia</taxon>
        <taxon>Gnathifera</taxon>
        <taxon>Rotifera</taxon>
        <taxon>Eurotatoria</taxon>
        <taxon>Bdelloidea</taxon>
        <taxon>Philodinida</taxon>
        <taxon>Philodinidae</taxon>
        <taxon>Didymodactylos</taxon>
    </lineage>
</organism>
<comment type="caution">
    <text evidence="4">The sequence shown here is derived from an EMBL/GenBank/DDBJ whole genome shotgun (WGS) entry which is preliminary data.</text>
</comment>
<keyword evidence="1" id="KW-0812">Transmembrane</keyword>
<dbReference type="AlphaFoldDB" id="A0A8S2GLZ4"/>
<reference evidence="4" key="1">
    <citation type="submission" date="2021-02" db="EMBL/GenBank/DDBJ databases">
        <authorList>
            <person name="Nowell W R."/>
        </authorList>
    </citation>
    <scope>NUCLEOTIDE SEQUENCE</scope>
</reference>
<dbReference type="Proteomes" id="UP000682733">
    <property type="component" value="Unassembled WGS sequence"/>
</dbReference>
<dbReference type="EMBL" id="CAJOBA010000456">
    <property type="protein sequence ID" value="CAF3533599.1"/>
    <property type="molecule type" value="Genomic_DNA"/>
</dbReference>
<evidence type="ECO:0000256" key="1">
    <source>
        <dbReference type="SAM" id="Phobius"/>
    </source>
</evidence>
<proteinExistence type="predicted"/>
<evidence type="ECO:0000313" key="5">
    <source>
        <dbReference type="Proteomes" id="UP000682733"/>
    </source>
</evidence>
<keyword evidence="1" id="KW-1133">Transmembrane helix</keyword>
<dbReference type="EMBL" id="CAJNOK010000456">
    <property type="protein sequence ID" value="CAF0754502.1"/>
    <property type="molecule type" value="Genomic_DNA"/>
</dbReference>
<keyword evidence="2" id="KW-0732">Signal</keyword>
<keyword evidence="1" id="KW-0472">Membrane</keyword>
<evidence type="ECO:0000313" key="4">
    <source>
        <dbReference type="EMBL" id="CAF3533599.1"/>
    </source>
</evidence>
<gene>
    <name evidence="3" type="ORF">OVA965_LOCUS2206</name>
    <name evidence="4" type="ORF">TMI583_LOCUS2206</name>
</gene>
<feature type="transmembrane region" description="Helical" evidence="1">
    <location>
        <begin position="253"/>
        <end position="279"/>
    </location>
</feature>
<feature type="chain" id="PRO_5036434584" evidence="2">
    <location>
        <begin position="17"/>
        <end position="327"/>
    </location>
</feature>
<name>A0A8S2GLZ4_9BILA</name>
<evidence type="ECO:0000313" key="3">
    <source>
        <dbReference type="EMBL" id="CAF0754502.1"/>
    </source>
</evidence>